<feature type="region of interest" description="Disordered" evidence="3">
    <location>
        <begin position="417"/>
        <end position="465"/>
    </location>
</feature>
<comment type="similarity">
    <text evidence="1">Belongs to the palC family.</text>
</comment>
<dbReference type="PANTHER" id="PTHR40463:SF1">
    <property type="entry name" value="PH-RESPONSE REGULATOR PROTEIN PALC"/>
    <property type="match status" value="1"/>
</dbReference>
<evidence type="ECO:0000256" key="1">
    <source>
        <dbReference type="ARBA" id="ARBA00010997"/>
    </source>
</evidence>
<evidence type="ECO:0000256" key="2">
    <source>
        <dbReference type="ARBA" id="ARBA00022193"/>
    </source>
</evidence>
<protein>
    <recommendedName>
        <fullName evidence="2">pH-response regulator protein palC</fullName>
    </recommendedName>
</protein>
<gene>
    <name evidence="6" type="ORF">SCLCIDRAFT_102774</name>
</gene>
<keyword evidence="4" id="KW-0732">Signal</keyword>
<dbReference type="PROSITE" id="PS51180">
    <property type="entry name" value="BRO1"/>
    <property type="match status" value="1"/>
</dbReference>
<evidence type="ECO:0000256" key="3">
    <source>
        <dbReference type="SAM" id="MobiDB-lite"/>
    </source>
</evidence>
<reference evidence="6 7" key="1">
    <citation type="submission" date="2014-04" db="EMBL/GenBank/DDBJ databases">
        <authorList>
            <consortium name="DOE Joint Genome Institute"/>
            <person name="Kuo A."/>
            <person name="Kohler A."/>
            <person name="Nagy L.G."/>
            <person name="Floudas D."/>
            <person name="Copeland A."/>
            <person name="Barry K.W."/>
            <person name="Cichocki N."/>
            <person name="Veneault-Fourrey C."/>
            <person name="LaButti K."/>
            <person name="Lindquist E.A."/>
            <person name="Lipzen A."/>
            <person name="Lundell T."/>
            <person name="Morin E."/>
            <person name="Murat C."/>
            <person name="Sun H."/>
            <person name="Tunlid A."/>
            <person name="Henrissat B."/>
            <person name="Grigoriev I.V."/>
            <person name="Hibbett D.S."/>
            <person name="Martin F."/>
            <person name="Nordberg H.P."/>
            <person name="Cantor M.N."/>
            <person name="Hua S.X."/>
        </authorList>
    </citation>
    <scope>NUCLEOTIDE SEQUENCE [LARGE SCALE GENOMIC DNA]</scope>
    <source>
        <strain evidence="6 7">Foug A</strain>
    </source>
</reference>
<dbReference type="OrthoDB" id="10266451at2759"/>
<dbReference type="SMART" id="SM01041">
    <property type="entry name" value="BRO1"/>
    <property type="match status" value="1"/>
</dbReference>
<dbReference type="Pfam" id="PF03097">
    <property type="entry name" value="BRO1"/>
    <property type="match status" value="1"/>
</dbReference>
<evidence type="ECO:0000313" key="6">
    <source>
        <dbReference type="EMBL" id="KIM69699.1"/>
    </source>
</evidence>
<dbReference type="AlphaFoldDB" id="A0A0C3ENE4"/>
<dbReference type="CDD" id="cd09245">
    <property type="entry name" value="BRO1_UmRIM23-like"/>
    <property type="match status" value="1"/>
</dbReference>
<accession>A0A0C3ENE4</accession>
<dbReference type="InterPro" id="IPR037505">
    <property type="entry name" value="pH-resp_palC"/>
</dbReference>
<organism evidence="6 7">
    <name type="scientific">Scleroderma citrinum Foug A</name>
    <dbReference type="NCBI Taxonomy" id="1036808"/>
    <lineage>
        <taxon>Eukaryota</taxon>
        <taxon>Fungi</taxon>
        <taxon>Dikarya</taxon>
        <taxon>Basidiomycota</taxon>
        <taxon>Agaricomycotina</taxon>
        <taxon>Agaricomycetes</taxon>
        <taxon>Agaricomycetidae</taxon>
        <taxon>Boletales</taxon>
        <taxon>Sclerodermatineae</taxon>
        <taxon>Sclerodermataceae</taxon>
        <taxon>Scleroderma</taxon>
    </lineage>
</organism>
<sequence length="465" mass="50164">MFLFNLSTTAAVSFADLCVVDKPAKSIADTTHSRATLRAVLKHARRTDDAHKDYLSIIKSIDDYLPNLHGIISCVDAGSISLRVQPVFSWRTTLSSHLLNTAPRVPLPSLHADLAFSLLVYGLALSNFARLSVATLGNYEYEPAISDTERRAKDDKLNFAVSLLCRASGIFSHISDSILIIWNHAGTSVPRPPDLSSEVCDALSKMALADAQSLAIRKLLSRSAYESTLTPGPPLPKSHPSTTLLAKLHLECASLYSSALSLAKTSEKVQSSSNASADIGNTRGHVSGDLKRYLADEAIFHTALSHKWLGVDAGESPIAAKAGDAVGYLTWAKRELEDFAGGFKGPRLRKEKPNSQERKGIKGKAAHELDSVAAFLTHYKKMNDSLTFQPVPKQPDLQAMIPAGRLAVSPKPYIPPTPAFGPSLSPAEHSFDIRNADDNVRDTGSDSEEEATRAGKTYAGAGSYF</sequence>
<evidence type="ECO:0000256" key="4">
    <source>
        <dbReference type="SAM" id="SignalP"/>
    </source>
</evidence>
<feature type="compositionally biased region" description="Basic and acidic residues" evidence="3">
    <location>
        <begin position="429"/>
        <end position="444"/>
    </location>
</feature>
<dbReference type="STRING" id="1036808.A0A0C3ENE4"/>
<reference evidence="7" key="2">
    <citation type="submission" date="2015-01" db="EMBL/GenBank/DDBJ databases">
        <title>Evolutionary Origins and Diversification of the Mycorrhizal Mutualists.</title>
        <authorList>
            <consortium name="DOE Joint Genome Institute"/>
            <consortium name="Mycorrhizal Genomics Consortium"/>
            <person name="Kohler A."/>
            <person name="Kuo A."/>
            <person name="Nagy L.G."/>
            <person name="Floudas D."/>
            <person name="Copeland A."/>
            <person name="Barry K.W."/>
            <person name="Cichocki N."/>
            <person name="Veneault-Fourrey C."/>
            <person name="LaButti K."/>
            <person name="Lindquist E.A."/>
            <person name="Lipzen A."/>
            <person name="Lundell T."/>
            <person name="Morin E."/>
            <person name="Murat C."/>
            <person name="Riley R."/>
            <person name="Ohm R."/>
            <person name="Sun H."/>
            <person name="Tunlid A."/>
            <person name="Henrissat B."/>
            <person name="Grigoriev I.V."/>
            <person name="Hibbett D.S."/>
            <person name="Martin F."/>
        </authorList>
    </citation>
    <scope>NUCLEOTIDE SEQUENCE [LARGE SCALE GENOMIC DNA]</scope>
    <source>
        <strain evidence="7">Foug A</strain>
    </source>
</reference>
<dbReference type="GO" id="GO:0071467">
    <property type="term" value="P:cellular response to pH"/>
    <property type="evidence" value="ECO:0007669"/>
    <property type="project" value="InterPro"/>
</dbReference>
<keyword evidence="7" id="KW-1185">Reference proteome</keyword>
<dbReference type="HOGENOM" id="CLU_027723_0_0_1"/>
<dbReference type="PANTHER" id="PTHR40463">
    <property type="entry name" value="PH-RESPONSE REGULATOR PROTEIN PALC"/>
    <property type="match status" value="1"/>
</dbReference>
<feature type="domain" description="BRO1" evidence="5">
    <location>
        <begin position="1"/>
        <end position="427"/>
    </location>
</feature>
<dbReference type="Gene3D" id="1.25.40.280">
    <property type="entry name" value="alix/aip1 like domains"/>
    <property type="match status" value="1"/>
</dbReference>
<name>A0A0C3ENE4_9AGAM</name>
<dbReference type="EMBL" id="KN822006">
    <property type="protein sequence ID" value="KIM69699.1"/>
    <property type="molecule type" value="Genomic_DNA"/>
</dbReference>
<feature type="chain" id="PRO_5012949392" description="pH-response regulator protein palC" evidence="4">
    <location>
        <begin position="16"/>
        <end position="465"/>
    </location>
</feature>
<evidence type="ECO:0000313" key="7">
    <source>
        <dbReference type="Proteomes" id="UP000053989"/>
    </source>
</evidence>
<dbReference type="Proteomes" id="UP000053989">
    <property type="component" value="Unassembled WGS sequence"/>
</dbReference>
<proteinExistence type="inferred from homology"/>
<dbReference type="InParanoid" id="A0A0C3ENE4"/>
<feature type="signal peptide" evidence="4">
    <location>
        <begin position="1"/>
        <end position="15"/>
    </location>
</feature>
<evidence type="ECO:0000259" key="5">
    <source>
        <dbReference type="PROSITE" id="PS51180"/>
    </source>
</evidence>
<dbReference type="GO" id="GO:0005886">
    <property type="term" value="C:plasma membrane"/>
    <property type="evidence" value="ECO:0007669"/>
    <property type="project" value="TreeGrafter"/>
</dbReference>
<dbReference type="InterPro" id="IPR038499">
    <property type="entry name" value="BRO1_sf"/>
</dbReference>
<dbReference type="InterPro" id="IPR004328">
    <property type="entry name" value="BRO1_dom"/>
</dbReference>